<dbReference type="InterPro" id="IPR035418">
    <property type="entry name" value="AraC-bd_2"/>
</dbReference>
<keyword evidence="3" id="KW-0804">Transcription</keyword>
<dbReference type="InterPro" id="IPR018060">
    <property type="entry name" value="HTH_AraC"/>
</dbReference>
<evidence type="ECO:0000256" key="3">
    <source>
        <dbReference type="ARBA" id="ARBA00023163"/>
    </source>
</evidence>
<dbReference type="Pfam" id="PF14525">
    <property type="entry name" value="AraC_binding_2"/>
    <property type="match status" value="1"/>
</dbReference>
<keyword evidence="2" id="KW-0238">DNA-binding</keyword>
<comment type="caution">
    <text evidence="5">The sequence shown here is derived from an EMBL/GenBank/DDBJ whole genome shotgun (WGS) entry which is preliminary data.</text>
</comment>
<keyword evidence="1" id="KW-0805">Transcription regulation</keyword>
<evidence type="ECO:0000259" key="4">
    <source>
        <dbReference type="PROSITE" id="PS01124"/>
    </source>
</evidence>
<sequence>MPYIRLLQGTDGAQELSPEATRVARTPATYSARLAGVTIGRVELQHLKTDAYSAHRTLARLAFHPVDLVQVILIVAGAMRARQDGRTGLSPAGSITVLRTSATYDYALSDKSEILQLTVPSALLPVAALRNLRSVTAVALNRPLLVETTLAFVKPRLDASANSETPATEVYESMLLSLVNSCIVGAAADDSTPSKVSNQLFDSAMLIVRDRIRSPDLSVETVARELGVSVRNVYRVFNGQKLSITDHIRTTRLTLIAARLDAPGGNRSFEKLALEYGFGSFDVAARAFKSHFAMTMSAYVARARTGVMDAR</sequence>
<dbReference type="RefSeq" id="WP_205110811.1">
    <property type="nucleotide sequence ID" value="NZ_BAAAHT010000014.1"/>
</dbReference>
<dbReference type="SMART" id="SM00342">
    <property type="entry name" value="HTH_ARAC"/>
    <property type="match status" value="1"/>
</dbReference>
<dbReference type="Proteomes" id="UP000776164">
    <property type="component" value="Unassembled WGS sequence"/>
</dbReference>
<gene>
    <name evidence="5" type="ORF">JOE66_003022</name>
</gene>
<protein>
    <submittedName>
        <fullName evidence="5">AraC family transcriptional activator of tynA and feaB</fullName>
    </submittedName>
</protein>
<dbReference type="Pfam" id="PF12833">
    <property type="entry name" value="HTH_18"/>
    <property type="match status" value="1"/>
</dbReference>
<evidence type="ECO:0000313" key="6">
    <source>
        <dbReference type="Proteomes" id="UP000776164"/>
    </source>
</evidence>
<dbReference type="EMBL" id="JAFBBU010000001">
    <property type="protein sequence ID" value="MBM7473388.1"/>
    <property type="molecule type" value="Genomic_DNA"/>
</dbReference>
<organism evidence="5 6">
    <name type="scientific">Subtercola frigoramans</name>
    <dbReference type="NCBI Taxonomy" id="120298"/>
    <lineage>
        <taxon>Bacteria</taxon>
        <taxon>Bacillati</taxon>
        <taxon>Actinomycetota</taxon>
        <taxon>Actinomycetes</taxon>
        <taxon>Micrococcales</taxon>
        <taxon>Microbacteriaceae</taxon>
        <taxon>Subtercola</taxon>
    </lineage>
</organism>
<keyword evidence="6" id="KW-1185">Reference proteome</keyword>
<dbReference type="InterPro" id="IPR050204">
    <property type="entry name" value="AraC_XylS_family_regulators"/>
</dbReference>
<accession>A0ABS2L8H1</accession>
<dbReference type="PANTHER" id="PTHR46796">
    <property type="entry name" value="HTH-TYPE TRANSCRIPTIONAL ACTIVATOR RHAS-RELATED"/>
    <property type="match status" value="1"/>
</dbReference>
<evidence type="ECO:0000256" key="1">
    <source>
        <dbReference type="ARBA" id="ARBA00023015"/>
    </source>
</evidence>
<dbReference type="PROSITE" id="PS01124">
    <property type="entry name" value="HTH_ARAC_FAMILY_2"/>
    <property type="match status" value="1"/>
</dbReference>
<dbReference type="PANTHER" id="PTHR46796:SF6">
    <property type="entry name" value="ARAC SUBFAMILY"/>
    <property type="match status" value="1"/>
</dbReference>
<evidence type="ECO:0000313" key="5">
    <source>
        <dbReference type="EMBL" id="MBM7473388.1"/>
    </source>
</evidence>
<evidence type="ECO:0000256" key="2">
    <source>
        <dbReference type="ARBA" id="ARBA00023125"/>
    </source>
</evidence>
<feature type="domain" description="HTH araC/xylS-type" evidence="4">
    <location>
        <begin position="202"/>
        <end position="302"/>
    </location>
</feature>
<dbReference type="Gene3D" id="1.10.10.60">
    <property type="entry name" value="Homeodomain-like"/>
    <property type="match status" value="1"/>
</dbReference>
<reference evidence="5 6" key="1">
    <citation type="submission" date="2021-01" db="EMBL/GenBank/DDBJ databases">
        <title>Sequencing the genomes of 1000 actinobacteria strains.</title>
        <authorList>
            <person name="Klenk H.-P."/>
        </authorList>
    </citation>
    <scope>NUCLEOTIDE SEQUENCE [LARGE SCALE GENOMIC DNA]</scope>
    <source>
        <strain evidence="5 6">DSM 13057</strain>
    </source>
</reference>
<name>A0ABS2L8H1_9MICO</name>
<proteinExistence type="predicted"/>